<dbReference type="SUPFAM" id="SSF52540">
    <property type="entry name" value="P-loop containing nucleoside triphosphate hydrolases"/>
    <property type="match status" value="1"/>
</dbReference>
<dbReference type="InterPro" id="IPR059206">
    <property type="entry name" value="Sll1717-like"/>
</dbReference>
<dbReference type="Proteomes" id="UP001051844">
    <property type="component" value="Unassembled WGS sequence"/>
</dbReference>
<dbReference type="AlphaFoldDB" id="A0AA37FCQ2"/>
<reference evidence="1" key="1">
    <citation type="submission" date="2022-09" db="EMBL/GenBank/DDBJ databases">
        <title>Whole genome shotgun sequence of Streptomyces albidoflavus NBRC 12854.</title>
        <authorList>
            <person name="Komaki H."/>
            <person name="Tamura T."/>
        </authorList>
    </citation>
    <scope>NUCLEOTIDE SEQUENCE</scope>
    <source>
        <strain evidence="1">NBRC 12854</strain>
    </source>
</reference>
<name>A0AA37FCQ2_9ACTN</name>
<dbReference type="NCBIfam" id="NF047389">
    <property type="entry name" value="ATPase_Sll1717"/>
    <property type="match status" value="1"/>
</dbReference>
<dbReference type="RefSeq" id="WP_129827123.1">
    <property type="nucleotide sequence ID" value="NZ_BNDZ01000005.1"/>
</dbReference>
<dbReference type="InterPro" id="IPR027417">
    <property type="entry name" value="P-loop_NTPase"/>
</dbReference>
<dbReference type="EMBL" id="BNDZ01000005">
    <property type="protein sequence ID" value="GHI47571.1"/>
    <property type="molecule type" value="Genomic_DNA"/>
</dbReference>
<comment type="caution">
    <text evidence="1">The sequence shown here is derived from an EMBL/GenBank/DDBJ whole genome shotgun (WGS) entry which is preliminary data.</text>
</comment>
<accession>A0AA37FCQ2</accession>
<protein>
    <submittedName>
        <fullName evidence="1">Uncharacterized protein</fullName>
    </submittedName>
</protein>
<gene>
    <name evidence="1" type="ORF">ScoT_37450</name>
</gene>
<organism evidence="1 2">
    <name type="scientific">Streptomyces albidoflavus</name>
    <dbReference type="NCBI Taxonomy" id="1886"/>
    <lineage>
        <taxon>Bacteria</taxon>
        <taxon>Bacillati</taxon>
        <taxon>Actinomycetota</taxon>
        <taxon>Actinomycetes</taxon>
        <taxon>Kitasatosporales</taxon>
        <taxon>Streptomycetaceae</taxon>
        <taxon>Streptomyces</taxon>
        <taxon>Streptomyces albidoflavus group</taxon>
    </lineage>
</organism>
<proteinExistence type="predicted"/>
<evidence type="ECO:0000313" key="2">
    <source>
        <dbReference type="Proteomes" id="UP001051844"/>
    </source>
</evidence>
<evidence type="ECO:0000313" key="1">
    <source>
        <dbReference type="EMBL" id="GHI47571.1"/>
    </source>
</evidence>
<sequence length="791" mass="89790">MDYKVFLGYSKNPVDISQEIQHAAVVVNKSGFAEAKTWESNPATGRIIIETVLQDIDDSTICLFDVTTLSENVLFEVGYAFSQRKHIVLSVCRSPETMRDWRAFDIFSTIGCIFYDNGGELATRFMSGISAASEKTLWDDVSQSLDRTVKNSLFYVPAYHTSEAERNLRRMVGKERDLGTKVTIADPAEQGSAPLAWYVNAVYSSAATLLQMSGERHDRDRLHNARSAFIAGLARGLERPLLVVVEDDYRGPVDYKDILYTYQSKKRLAEKLSQWREQAFRAWSQEGITDQPPIPKVELATELKDLKFGDYVAENESDTLDEYFVETAEYEAVLNESSVVFVGRKGIGKSANMIRASQVLRDDKRNLVCVVRPTDYDLDGLVIVLQSLGGDGDQSFLVESFWRFLLYSEISLAAVAAADRTPAGISNGTPMARLRDYLIQNEIAEEFSVRLERVIKSVRGEFREASRTHSIEKQRERIAHSLHGNLVGNLRRLLGDALRDRHRVALLVDNLDSAWTKSAQLKSQAVLLVGLLGTVSRIADEFQRENNRLRSVNVTISVFLRSDIYDEVIKEAREPDKINTKRIDWSQPELLKRVMDERYLSVRPKGTSPDELWERYFCPQVDGEPTLDYIFSTILHRPRDLVYFCKAAVYNAANARHLTVEESDMKEAEKSYSKFARDALLVEYGSTISDLEEVVYEFAGCPSIMPKSMVLEIIQSALGMGELSQAVEFLDGLLKISFLGIEVREGDFSYPDRADDLKKAKILARNASRREKREERYEVHPAYRNFLEIED</sequence>